<feature type="chain" id="PRO_5013002989" evidence="2">
    <location>
        <begin position="18"/>
        <end position="165"/>
    </location>
</feature>
<sequence>MMTLLLAFLLAAGPALPDTPRVSVSDLVAHYQVYDGKPVLTQGEAIGDLMLRGREGWVNISDGNAALGLYGTAETLKRIQYLGRFQSLGDRVVAAGIFHNACPVHSGQMDLHILRLEVVAEGKAVPEAFNFYKAGLAILLAIMAVGALLLRQFFRKATAGRPKRS</sequence>
<dbReference type="Proteomes" id="UP000485484">
    <property type="component" value="Unassembled WGS sequence"/>
</dbReference>
<name>A0A1V5MD39_UNCT6</name>
<evidence type="ECO:0000256" key="2">
    <source>
        <dbReference type="SAM" id="SignalP"/>
    </source>
</evidence>
<keyword evidence="1" id="KW-0472">Membrane</keyword>
<feature type="signal peptide" evidence="2">
    <location>
        <begin position="1"/>
        <end position="17"/>
    </location>
</feature>
<comment type="caution">
    <text evidence="3">The sequence shown here is derived from an EMBL/GenBank/DDBJ whole genome shotgun (WGS) entry which is preliminary data.</text>
</comment>
<keyword evidence="1" id="KW-1133">Transmembrane helix</keyword>
<feature type="transmembrane region" description="Helical" evidence="1">
    <location>
        <begin position="134"/>
        <end position="154"/>
    </location>
</feature>
<dbReference type="AlphaFoldDB" id="A0A1V5MD39"/>
<keyword evidence="2" id="KW-0732">Signal</keyword>
<evidence type="ECO:0000313" key="3">
    <source>
        <dbReference type="EMBL" id="OPZ91163.1"/>
    </source>
</evidence>
<gene>
    <name evidence="3" type="ORF">BWY73_01156</name>
</gene>
<proteinExistence type="predicted"/>
<organism evidence="3">
    <name type="scientific">candidate division TA06 bacterium ADurb.Bin417</name>
    <dbReference type="NCBI Taxonomy" id="1852828"/>
    <lineage>
        <taxon>Bacteria</taxon>
        <taxon>Bacteria division TA06</taxon>
    </lineage>
</organism>
<dbReference type="EMBL" id="MWAK01000197">
    <property type="protein sequence ID" value="OPZ91163.1"/>
    <property type="molecule type" value="Genomic_DNA"/>
</dbReference>
<accession>A0A1V5MD39</accession>
<reference evidence="3" key="1">
    <citation type="submission" date="2017-02" db="EMBL/GenBank/DDBJ databases">
        <title>Delving into the versatile metabolic prowess of the omnipresent phylum Bacteroidetes.</title>
        <authorList>
            <person name="Nobu M.K."/>
            <person name="Mei R."/>
            <person name="Narihiro T."/>
            <person name="Kuroda K."/>
            <person name="Liu W.-T."/>
        </authorList>
    </citation>
    <scope>NUCLEOTIDE SEQUENCE</scope>
    <source>
        <strain evidence="3">ADurb.Bin417</strain>
    </source>
</reference>
<keyword evidence="1" id="KW-0812">Transmembrane</keyword>
<evidence type="ECO:0000256" key="1">
    <source>
        <dbReference type="SAM" id="Phobius"/>
    </source>
</evidence>
<protein>
    <submittedName>
        <fullName evidence="3">Uncharacterized protein</fullName>
    </submittedName>
</protein>